<dbReference type="AlphaFoldDB" id="A0A2T1G4J7"/>
<reference evidence="1 2" key="1">
    <citation type="submission" date="2018-03" db="EMBL/GenBank/DDBJ databases">
        <title>The ancient ancestry and fast evolution of plastids.</title>
        <authorList>
            <person name="Moore K.R."/>
            <person name="Magnabosco C."/>
            <person name="Momper L."/>
            <person name="Gold D.A."/>
            <person name="Bosak T."/>
            <person name="Fournier G.P."/>
        </authorList>
    </citation>
    <scope>NUCLEOTIDE SEQUENCE [LARGE SCALE GENOMIC DNA]</scope>
    <source>
        <strain evidence="1 2">CCALA 037</strain>
    </source>
</reference>
<dbReference type="EMBL" id="PVWO01000335">
    <property type="protein sequence ID" value="PSB52164.1"/>
    <property type="molecule type" value="Genomic_DNA"/>
</dbReference>
<protein>
    <submittedName>
        <fullName evidence="1">Uncharacterized protein</fullName>
    </submittedName>
</protein>
<gene>
    <name evidence="1" type="ORF">C7B77_20765</name>
</gene>
<organism evidence="1 2">
    <name type="scientific">Chamaesiphon polymorphus CCALA 037</name>
    <dbReference type="NCBI Taxonomy" id="2107692"/>
    <lineage>
        <taxon>Bacteria</taxon>
        <taxon>Bacillati</taxon>
        <taxon>Cyanobacteriota</taxon>
        <taxon>Cyanophyceae</taxon>
        <taxon>Gomontiellales</taxon>
        <taxon>Chamaesiphonaceae</taxon>
        <taxon>Chamaesiphon</taxon>
    </lineage>
</organism>
<sequence>MLLSASRSQFILSCDRNLKVGSIGRKIAITLLHIGSATQVLGDVTVTKFTSFWGQGIDRLW</sequence>
<accession>A0A2T1G4J7</accession>
<comment type="caution">
    <text evidence="1">The sequence shown here is derived from an EMBL/GenBank/DDBJ whole genome shotgun (WGS) entry which is preliminary data.</text>
</comment>
<keyword evidence="2" id="KW-1185">Reference proteome</keyword>
<dbReference type="Proteomes" id="UP000238937">
    <property type="component" value="Unassembled WGS sequence"/>
</dbReference>
<proteinExistence type="predicted"/>
<name>A0A2T1G4J7_9CYAN</name>
<evidence type="ECO:0000313" key="2">
    <source>
        <dbReference type="Proteomes" id="UP000238937"/>
    </source>
</evidence>
<evidence type="ECO:0000313" key="1">
    <source>
        <dbReference type="EMBL" id="PSB52164.1"/>
    </source>
</evidence>